<dbReference type="EMBL" id="GG770381">
    <property type="protein sequence ID" value="EFG28625.2"/>
    <property type="molecule type" value="Genomic_DNA"/>
</dbReference>
<name>D6LEP0_9FUSO</name>
<dbReference type="Proteomes" id="UP000003964">
    <property type="component" value="Unassembled WGS sequence"/>
</dbReference>
<evidence type="ECO:0000313" key="1">
    <source>
        <dbReference type="EMBL" id="EFG28625.2"/>
    </source>
</evidence>
<evidence type="ECO:0000313" key="2">
    <source>
        <dbReference type="Proteomes" id="UP000003964"/>
    </source>
</evidence>
<sequence>MMKMWRDKQSKKIVYLQKVEFCVTDKNGNIKKVFREEKFYNCESWLYGKEMTLDELKRIAYWEEEDERD</sequence>
<dbReference type="RefSeq" id="WP_008820203.1">
    <property type="nucleotide sequence ID" value="NZ_GG770381.1"/>
</dbReference>
<reference evidence="1 2" key="1">
    <citation type="submission" date="2010-03" db="EMBL/GenBank/DDBJ databases">
        <title>The Genome Sequence of Fusobacterium sp. 1_1_41FAA.</title>
        <authorList>
            <consortium name="The Broad Institute Genome Sequencing Platform"/>
            <person name="Ward D."/>
            <person name="Earl A."/>
            <person name="Feldgarden M."/>
            <person name="Gevers D."/>
            <person name="Young S.K."/>
            <person name="Zeng Q."/>
            <person name="Koehrsen M."/>
            <person name="Alvarado L."/>
            <person name="Berlin A."/>
            <person name="Borenstein D."/>
            <person name="Chapman S."/>
            <person name="Chen Z."/>
            <person name="Engels R."/>
            <person name="Freedman E."/>
            <person name="Gellesch M."/>
            <person name="Goldberg J."/>
            <person name="Griggs A."/>
            <person name="Gujja S."/>
            <person name="Heilman E."/>
            <person name="Heiman D."/>
            <person name="Hepburn T."/>
            <person name="Howarth C."/>
            <person name="Jen D."/>
            <person name="Larson L."/>
            <person name="Mehta T."/>
            <person name="Park D."/>
            <person name="Pearson M."/>
            <person name="Richards J."/>
            <person name="Roberts A."/>
            <person name="Saif S."/>
            <person name="Shea T."/>
            <person name="Shenoy N."/>
            <person name="Sisk P."/>
            <person name="Stolte C."/>
            <person name="Sykes S."/>
            <person name="Walk T."/>
            <person name="White J."/>
            <person name="Yandava C."/>
            <person name="Strauss J.C."/>
            <person name="Ambrose C.E."/>
            <person name="Allen-Vercoe E."/>
            <person name="Haas B."/>
            <person name="Henn M.R."/>
            <person name="Nusbaum C."/>
            <person name="Birren B."/>
        </authorList>
    </citation>
    <scope>NUCLEOTIDE SEQUENCE [LARGE SCALE GENOMIC DNA]</scope>
    <source>
        <strain evidence="1 2">1_1_41FAA</strain>
    </source>
</reference>
<accession>D6LEP0</accession>
<protein>
    <submittedName>
        <fullName evidence="1">Uncharacterized protein</fullName>
    </submittedName>
</protein>
<organism evidence="1 2">
    <name type="scientific">Fusobacterium periodonticum 1_1_41FAA</name>
    <dbReference type="NCBI Taxonomy" id="469621"/>
    <lineage>
        <taxon>Bacteria</taxon>
        <taxon>Fusobacteriati</taxon>
        <taxon>Fusobacteriota</taxon>
        <taxon>Fusobacteriia</taxon>
        <taxon>Fusobacteriales</taxon>
        <taxon>Fusobacteriaceae</taxon>
        <taxon>Fusobacterium</taxon>
    </lineage>
</organism>
<gene>
    <name evidence="1" type="ORF">HMPREF0400_00176</name>
</gene>
<dbReference type="AlphaFoldDB" id="D6LEP0"/>
<proteinExistence type="predicted"/>